<feature type="region of interest" description="Disordered" evidence="1">
    <location>
        <begin position="188"/>
        <end position="207"/>
    </location>
</feature>
<accession>C4FQK1</accession>
<evidence type="ECO:0000259" key="2">
    <source>
        <dbReference type="Pfam" id="PF24032"/>
    </source>
</evidence>
<evidence type="ECO:0000256" key="1">
    <source>
        <dbReference type="SAM" id="MobiDB-lite"/>
    </source>
</evidence>
<dbReference type="SUPFAM" id="SSF69279">
    <property type="entry name" value="Phage tail proteins"/>
    <property type="match status" value="1"/>
</dbReference>
<feature type="domain" description="YqbQ/XkdQ" evidence="2">
    <location>
        <begin position="267"/>
        <end position="442"/>
    </location>
</feature>
<protein>
    <recommendedName>
        <fullName evidence="2">YqbQ/XkdQ domain-containing protein</fullName>
    </recommendedName>
</protein>
<dbReference type="eggNOG" id="COG4193">
    <property type="taxonomic scope" value="Bacteria"/>
</dbReference>
<gene>
    <name evidence="3" type="ORF">VEIDISOL_01069</name>
</gene>
<feature type="region of interest" description="Disordered" evidence="1">
    <location>
        <begin position="468"/>
        <end position="491"/>
    </location>
</feature>
<dbReference type="AlphaFoldDB" id="C4FQK1"/>
<reference evidence="3" key="1">
    <citation type="submission" date="2009-04" db="EMBL/GenBank/DDBJ databases">
        <authorList>
            <person name="Weinstock G."/>
            <person name="Sodergren E."/>
            <person name="Clifton S."/>
            <person name="Fulton L."/>
            <person name="Fulton B."/>
            <person name="Courtney L."/>
            <person name="Fronick C."/>
            <person name="Harrison M."/>
            <person name="Strong C."/>
            <person name="Farmer C."/>
            <person name="Delahaunty K."/>
            <person name="Markovic C."/>
            <person name="Hall O."/>
            <person name="Minx P."/>
            <person name="Tomlinson C."/>
            <person name="Mitreva M."/>
            <person name="Nelson J."/>
            <person name="Hou S."/>
            <person name="Wollam A."/>
            <person name="Pepin K.H."/>
            <person name="Johnson M."/>
            <person name="Bhonagiri V."/>
            <person name="Nash W.E."/>
            <person name="Warren W."/>
            <person name="Chinwalla A."/>
            <person name="Mardis E.R."/>
            <person name="Wilson R.K."/>
        </authorList>
    </citation>
    <scope>NUCLEOTIDE SEQUENCE [LARGE SCALE GENOMIC DNA]</scope>
    <source>
        <strain evidence="3">ATCC 17748</strain>
    </source>
</reference>
<organism evidence="3 4">
    <name type="scientific">Veillonella dispar ATCC 17748</name>
    <dbReference type="NCBI Taxonomy" id="546273"/>
    <lineage>
        <taxon>Bacteria</taxon>
        <taxon>Bacillati</taxon>
        <taxon>Bacillota</taxon>
        <taxon>Negativicutes</taxon>
        <taxon>Veillonellales</taxon>
        <taxon>Veillonellaceae</taxon>
        <taxon>Veillonella</taxon>
    </lineage>
</organism>
<keyword evidence="4" id="KW-1185">Reference proteome</keyword>
<feature type="domain" description="YqbQ/XkdQ" evidence="2">
    <location>
        <begin position="38"/>
        <end position="166"/>
    </location>
</feature>
<comment type="caution">
    <text evidence="3">The sequence shown here is derived from an EMBL/GenBank/DDBJ whole genome shotgun (WGS) entry which is preliminary data.</text>
</comment>
<dbReference type="Proteomes" id="UP000003529">
    <property type="component" value="Unassembled WGS sequence"/>
</dbReference>
<feature type="compositionally biased region" description="Low complexity" evidence="1">
    <location>
        <begin position="479"/>
        <end position="491"/>
    </location>
</feature>
<dbReference type="HOGENOM" id="CLU_525747_0_0_9"/>
<proteinExistence type="predicted"/>
<dbReference type="RefSeq" id="WP_005386476.1">
    <property type="nucleotide sequence ID" value="NZ_GG667604.1"/>
</dbReference>
<dbReference type="Pfam" id="PF24032">
    <property type="entry name" value="YQBQ"/>
    <property type="match status" value="2"/>
</dbReference>
<sequence length="618" mass="68804">MEEFNSEVKQAPLSIDYELTVLKGKEILLLDPQDGVTLDRSPDLAPAKLTFKVFKDSLLDIQEGDLVNFKVNGELVFVGYIFEKRRNKDNFINVTAYDQCRYLSSEAYYIFNNEKSASELIVALSADVGIKLGTVTPTQPKISYVFDGTTYRDIFLTILTLTSGQSPKIPIKSTPTLDPSRYRGGFSGLNNVSMSGEKKDPTERLNSWGNETSAQLREANKKDTDSDIVAPNGKYFEKNDIQYLMDNKYTKEQAIAELSKTDKYKKKEEKPKLRRPLYIAYDDNGELTVKEINDMVTDILIDSTQVGDYDYISSIDKNTFTQILVVREANVNDGGVEKKQHWRTGAAYAKEQSRKWGILQKVFKPKEKDINAIDMAKKELELTAKKTHSLRLSDCLGHTEIRPGSGVWLNFDIGDQIINELVYVESVTHKFNNHKHLMDLDIIYFDKEVPEITTEDWGDEAARKRIEELKKSKSKRSSKGGTTTGTGATSSAAVQKGLDSVLGTSSPYGDNGCVDRATLAGSYYNSMCKGAYEAGIKDVPGLKSYAEANGYAIEEYTGQANPGDILIYDEEEHVVVADGNGGCVGNSTDAGSVIQYSDVNYAYHNGVPPTHIIRTGVR</sequence>
<name>C4FQK1_9FIRM</name>
<dbReference type="EMBL" id="ACIK02000010">
    <property type="protein sequence ID" value="EEP65194.1"/>
    <property type="molecule type" value="Genomic_DNA"/>
</dbReference>
<dbReference type="OrthoDB" id="1698671at2"/>
<evidence type="ECO:0000313" key="3">
    <source>
        <dbReference type="EMBL" id="EEP65194.1"/>
    </source>
</evidence>
<dbReference type="InterPro" id="IPR056937">
    <property type="entry name" value="YqbQ/XkdQ"/>
</dbReference>
<evidence type="ECO:0000313" key="4">
    <source>
        <dbReference type="Proteomes" id="UP000003529"/>
    </source>
</evidence>